<feature type="transmembrane region" description="Helical" evidence="1">
    <location>
        <begin position="18"/>
        <end position="43"/>
    </location>
</feature>
<keyword evidence="1" id="KW-0472">Membrane</keyword>
<evidence type="ECO:0000313" key="4">
    <source>
        <dbReference type="Proteomes" id="UP000034032"/>
    </source>
</evidence>
<feature type="transmembrane region" description="Helical" evidence="1">
    <location>
        <begin position="55"/>
        <end position="74"/>
    </location>
</feature>
<dbReference type="AlphaFoldDB" id="A0A0G1NAM8"/>
<reference evidence="3 4" key="1">
    <citation type="journal article" date="2015" name="Nature">
        <title>rRNA introns, odd ribosomes, and small enigmatic genomes across a large radiation of phyla.</title>
        <authorList>
            <person name="Brown C.T."/>
            <person name="Hug L.A."/>
            <person name="Thomas B.C."/>
            <person name="Sharon I."/>
            <person name="Castelle C.J."/>
            <person name="Singh A."/>
            <person name="Wilkins M.J."/>
            <person name="Williams K.H."/>
            <person name="Banfield J.F."/>
        </authorList>
    </citation>
    <scope>NUCLEOTIDE SEQUENCE [LARGE SCALE GENOMIC DNA]</scope>
</reference>
<dbReference type="PANTHER" id="PTHR37938">
    <property type="entry name" value="BLL0215 PROTEIN"/>
    <property type="match status" value="1"/>
</dbReference>
<keyword evidence="1" id="KW-0812">Transmembrane</keyword>
<proteinExistence type="predicted"/>
<dbReference type="PANTHER" id="PTHR37938:SF1">
    <property type="entry name" value="BLL0215 PROTEIN"/>
    <property type="match status" value="1"/>
</dbReference>
<evidence type="ECO:0000256" key="1">
    <source>
        <dbReference type="SAM" id="Phobius"/>
    </source>
</evidence>
<name>A0A0G1NAM8_9BACT</name>
<dbReference type="Pfam" id="PF03703">
    <property type="entry name" value="bPH_2"/>
    <property type="match status" value="1"/>
</dbReference>
<evidence type="ECO:0000313" key="3">
    <source>
        <dbReference type="EMBL" id="KKT81254.1"/>
    </source>
</evidence>
<sequence length="176" mass="20460">MIDIGPDEKIILKIRRHWFVVFSHAFSMAVMALLPLGFYFVFIRSASFLFIEGEPLYLVIAVESMWLLFVWLLFCKFWVDYYLDILVVTDKRIVDIEQIGFFNRRVSTVRLEKIQDITIAVRGILGSMLKFGEIRIQSAGEAREFLMKDVPNPYHIKETVLKLSDAAISRSMTINS</sequence>
<accession>A0A0G1NAM8</accession>
<keyword evidence="1" id="KW-1133">Transmembrane helix</keyword>
<organism evidence="3 4">
    <name type="scientific">Candidatus Yanofskybacteria bacterium GW2011_GWA2_44_9</name>
    <dbReference type="NCBI Taxonomy" id="1619025"/>
    <lineage>
        <taxon>Bacteria</taxon>
        <taxon>Candidatus Yanofskyibacteriota</taxon>
    </lineage>
</organism>
<evidence type="ECO:0000259" key="2">
    <source>
        <dbReference type="Pfam" id="PF03703"/>
    </source>
</evidence>
<comment type="caution">
    <text evidence="3">The sequence shown here is derived from an EMBL/GenBank/DDBJ whole genome shotgun (WGS) entry which is preliminary data.</text>
</comment>
<gene>
    <name evidence="3" type="ORF">UW79_C0023G0027</name>
</gene>
<feature type="domain" description="YdbS-like PH" evidence="2">
    <location>
        <begin position="87"/>
        <end position="159"/>
    </location>
</feature>
<protein>
    <recommendedName>
        <fullName evidence="2">YdbS-like PH domain-containing protein</fullName>
    </recommendedName>
</protein>
<dbReference type="Proteomes" id="UP000034032">
    <property type="component" value="Unassembled WGS sequence"/>
</dbReference>
<dbReference type="InterPro" id="IPR005182">
    <property type="entry name" value="YdbS-like_PH"/>
</dbReference>
<dbReference type="EMBL" id="LCJR01000023">
    <property type="protein sequence ID" value="KKT81254.1"/>
    <property type="molecule type" value="Genomic_DNA"/>
</dbReference>